<protein>
    <submittedName>
        <fullName evidence="1">Uncharacterized protein</fullName>
    </submittedName>
</protein>
<reference evidence="1" key="1">
    <citation type="submission" date="2010-04" db="EMBL/GenBank/DDBJ databases">
        <authorList>
            <person name="Reid K.E."/>
            <person name="Liao N."/>
            <person name="Chan S."/>
            <person name="Docking R."/>
            <person name="Taylor G."/>
            <person name="Moore R."/>
            <person name="Mayo M."/>
            <person name="Munro S."/>
            <person name="King J."/>
            <person name="Yanchuk A."/>
            <person name="Holt R."/>
            <person name="Jones S."/>
            <person name="Marra M."/>
            <person name="Ritland C.E."/>
            <person name="Ritland K."/>
            <person name="Bohlmann J."/>
        </authorList>
    </citation>
    <scope>NUCLEOTIDE SEQUENCE</scope>
    <source>
        <tissue evidence="1">Bud</tissue>
    </source>
</reference>
<dbReference type="AlphaFoldDB" id="D5ACD7"/>
<sequence length="50" mass="5742">MDVLFDIRSMKQCAKDAVDIWYNFKEAMQVGAKNVYEVCLRDVSTVPILS</sequence>
<dbReference type="EMBL" id="BT123911">
    <property type="protein sequence ID" value="ADE77206.1"/>
    <property type="molecule type" value="mRNA"/>
</dbReference>
<name>D5ACD7_PICSI</name>
<organism evidence="1">
    <name type="scientific">Picea sitchensis</name>
    <name type="common">Sitka spruce</name>
    <name type="synonym">Pinus sitchensis</name>
    <dbReference type="NCBI Taxonomy" id="3332"/>
    <lineage>
        <taxon>Eukaryota</taxon>
        <taxon>Viridiplantae</taxon>
        <taxon>Streptophyta</taxon>
        <taxon>Embryophyta</taxon>
        <taxon>Tracheophyta</taxon>
        <taxon>Spermatophyta</taxon>
        <taxon>Pinopsida</taxon>
        <taxon>Pinidae</taxon>
        <taxon>Conifers I</taxon>
        <taxon>Pinales</taxon>
        <taxon>Pinaceae</taxon>
        <taxon>Picea</taxon>
    </lineage>
</organism>
<evidence type="ECO:0000313" key="1">
    <source>
        <dbReference type="EMBL" id="ADE77206.1"/>
    </source>
</evidence>
<proteinExistence type="evidence at transcript level"/>
<accession>D5ACD7</accession>